<dbReference type="Gene3D" id="3.40.630.30">
    <property type="match status" value="3"/>
</dbReference>
<feature type="domain" description="N-acetyltransferase" evidence="1">
    <location>
        <begin position="197"/>
        <end position="368"/>
    </location>
</feature>
<gene>
    <name evidence="2" type="ORF">EFY87_07095</name>
</gene>
<evidence type="ECO:0000313" key="3">
    <source>
        <dbReference type="Proteomes" id="UP000271678"/>
    </source>
</evidence>
<dbReference type="InterPro" id="IPR051908">
    <property type="entry name" value="Ribosomal_N-acetyltransferase"/>
</dbReference>
<dbReference type="GO" id="GO:0005737">
    <property type="term" value="C:cytoplasm"/>
    <property type="evidence" value="ECO:0007669"/>
    <property type="project" value="TreeGrafter"/>
</dbReference>
<evidence type="ECO:0000259" key="1">
    <source>
        <dbReference type="PROSITE" id="PS51186"/>
    </source>
</evidence>
<dbReference type="Proteomes" id="UP000271678">
    <property type="component" value="Unassembled WGS sequence"/>
</dbReference>
<dbReference type="AlphaFoldDB" id="A0A3M9MEC9"/>
<dbReference type="EMBL" id="RJJQ01000005">
    <property type="protein sequence ID" value="RNI23193.1"/>
    <property type="molecule type" value="Genomic_DNA"/>
</dbReference>
<dbReference type="GO" id="GO:0008999">
    <property type="term" value="F:protein-N-terminal-alanine acetyltransferase activity"/>
    <property type="evidence" value="ECO:0007669"/>
    <property type="project" value="TreeGrafter"/>
</dbReference>
<dbReference type="Pfam" id="PF13302">
    <property type="entry name" value="Acetyltransf_3"/>
    <property type="match status" value="3"/>
</dbReference>
<keyword evidence="3" id="KW-1185">Reference proteome</keyword>
<feature type="domain" description="N-acetyltransferase" evidence="1">
    <location>
        <begin position="387"/>
        <end position="555"/>
    </location>
</feature>
<dbReference type="InterPro" id="IPR000182">
    <property type="entry name" value="GNAT_dom"/>
</dbReference>
<proteinExistence type="predicted"/>
<dbReference type="PANTHER" id="PTHR43441">
    <property type="entry name" value="RIBOSOMAL-PROTEIN-SERINE ACETYLTRANSFERASE"/>
    <property type="match status" value="1"/>
</dbReference>
<sequence>MREPKVLAAQGIRLRPWRDDDVVLVPDEVSRTQIVTDLQPDPEAYAGWLCRRRERIASGELLAWCVADPDTDEALGYIQLAHLNTPFTRGNGELGYWLYPHARGRGLMGAAVELVRKHAFGEVGLRRLQAGTTAGNLASARVLRRAGFRMWGIERAVLSRGDGPPADALNWELLASDDVDAQRVSPRVIPTVELRTVRLRPWRDDDVAHLPEHPDERMVHYLPAGAHLSRGTFPAWLTRQRGFIDEARTVGWCIADAATDAALGSVSIFNIGEGTISQAEVGYWLLPAGRGRGALSEALEAVVLQAFSAPEEGGLGLTRLYAETDLDNIASQTALRRAGFRQWGTDRQAYTAADGRITDGAYFELLATDDRAAQRAVTPPVLDFPDVRLRPLRTGDADAIATTFADPVVRHWLAMPAAGLAERAAAYIAAKRWVDLPGPGCWWVICRPEGDDFVGVIGVQNVEDGNAEIGYWLAAHARGCGLATAAVGAVATYAFLAESSGGLGLRRLRIGIADGNISSQGVAGRAGFTSYGRARQAEVLGDGSVTDLLLFERLAGDPG</sequence>
<dbReference type="PROSITE" id="PS51186">
    <property type="entry name" value="GNAT"/>
    <property type="match status" value="3"/>
</dbReference>
<evidence type="ECO:0000313" key="2">
    <source>
        <dbReference type="EMBL" id="RNI23193.1"/>
    </source>
</evidence>
<keyword evidence="2" id="KW-0808">Transferase</keyword>
<organism evidence="2 3">
    <name type="scientific">Flexivirga caeni</name>
    <dbReference type="NCBI Taxonomy" id="2294115"/>
    <lineage>
        <taxon>Bacteria</taxon>
        <taxon>Bacillati</taxon>
        <taxon>Actinomycetota</taxon>
        <taxon>Actinomycetes</taxon>
        <taxon>Micrococcales</taxon>
        <taxon>Dermacoccaceae</taxon>
        <taxon>Flexivirga</taxon>
    </lineage>
</organism>
<feature type="domain" description="N-acetyltransferase" evidence="1">
    <location>
        <begin position="12"/>
        <end position="176"/>
    </location>
</feature>
<dbReference type="PANTHER" id="PTHR43441:SF2">
    <property type="entry name" value="FAMILY ACETYLTRANSFERASE, PUTATIVE (AFU_ORTHOLOGUE AFUA_7G00850)-RELATED"/>
    <property type="match status" value="1"/>
</dbReference>
<protein>
    <submittedName>
        <fullName evidence="2">N-acetyltransferase</fullName>
    </submittedName>
</protein>
<comment type="caution">
    <text evidence="2">The sequence shown here is derived from an EMBL/GenBank/DDBJ whole genome shotgun (WGS) entry which is preliminary data.</text>
</comment>
<dbReference type="OrthoDB" id="9795188at2"/>
<accession>A0A3M9MEC9</accession>
<reference evidence="2 3" key="1">
    <citation type="submission" date="2018-11" db="EMBL/GenBank/DDBJ databases">
        <title>Draft genome of Simplicispira Flexivirga sp. BO-16.</title>
        <authorList>
            <person name="Im W.T."/>
        </authorList>
    </citation>
    <scope>NUCLEOTIDE SEQUENCE [LARGE SCALE GENOMIC DNA]</scope>
    <source>
        <strain evidence="2 3">BO-16</strain>
    </source>
</reference>
<dbReference type="GO" id="GO:1990189">
    <property type="term" value="F:protein N-terminal-serine acetyltransferase activity"/>
    <property type="evidence" value="ECO:0007669"/>
    <property type="project" value="TreeGrafter"/>
</dbReference>
<dbReference type="InterPro" id="IPR016181">
    <property type="entry name" value="Acyl_CoA_acyltransferase"/>
</dbReference>
<dbReference type="RefSeq" id="WP_123270774.1">
    <property type="nucleotide sequence ID" value="NZ_RJJQ01000005.1"/>
</dbReference>
<dbReference type="SUPFAM" id="SSF55729">
    <property type="entry name" value="Acyl-CoA N-acyltransferases (Nat)"/>
    <property type="match status" value="3"/>
</dbReference>
<name>A0A3M9MEC9_9MICO</name>